<dbReference type="Pfam" id="PF01553">
    <property type="entry name" value="Acyltransferase"/>
    <property type="match status" value="1"/>
</dbReference>
<sequence>MASAEIAAAIGLAAWYALLRMRWVPVPLMRAWFFLVCLCLIFPTSAMTRLVVQLRRLGVSEDCTQRLCIVPLVFAFRGVWWLNPQIRMHVQFDANIDGHPRSWQSIALHNQAFIGNHTSFWDVFGFVCLSPLRHLLYTRTMMKASLRRIPIFGGIFDRVGNFPVYFKSDEEGHFEVDKEKQAAVQVGVDAHVRNGGNLAIFPEGAINRNPRVLLSFRYGTFTTIFEHRMTVYYLVHLGAEKTWPRWTMVGGMPTDMHIRVGRFPIDFDAEDSKQVARRMQIFMQNVYNDLLTEWVGAHAVEGPKTQN</sequence>
<reference evidence="5 6" key="1">
    <citation type="journal article" date="2015" name="PLoS Pathog.">
        <title>Leptomonas seymouri: Adaptations to the Dixenous Life Cycle Analyzed by Genome Sequencing, Transcriptome Profiling and Co-infection with Leishmania donovani.</title>
        <authorList>
            <person name="Kraeva N."/>
            <person name="Butenko A."/>
            <person name="Hlavacova J."/>
            <person name="Kostygov A."/>
            <person name="Myskova J."/>
            <person name="Grybchuk D."/>
            <person name="Lestinova T."/>
            <person name="Votypka J."/>
            <person name="Volf P."/>
            <person name="Opperdoes F."/>
            <person name="Flegontov P."/>
            <person name="Lukes J."/>
            <person name="Yurchenko V."/>
        </authorList>
    </citation>
    <scope>NUCLEOTIDE SEQUENCE [LARGE SCALE GENOMIC DNA]</scope>
    <source>
        <strain evidence="5 6">ATCC 30220</strain>
    </source>
</reference>
<dbReference type="OrthoDB" id="258849at2759"/>
<keyword evidence="6" id="KW-1185">Reference proteome</keyword>
<dbReference type="AlphaFoldDB" id="A0A0N1HTP4"/>
<dbReference type="GO" id="GO:0005783">
    <property type="term" value="C:endoplasmic reticulum"/>
    <property type="evidence" value="ECO:0007669"/>
    <property type="project" value="TreeGrafter"/>
</dbReference>
<proteinExistence type="predicted"/>
<keyword evidence="3" id="KW-0472">Membrane</keyword>
<evidence type="ECO:0000259" key="4">
    <source>
        <dbReference type="SMART" id="SM00563"/>
    </source>
</evidence>
<keyword evidence="3" id="KW-0812">Transmembrane</keyword>
<dbReference type="SMART" id="SM00563">
    <property type="entry name" value="PlsC"/>
    <property type="match status" value="1"/>
</dbReference>
<dbReference type="PANTHER" id="PTHR10434">
    <property type="entry name" value="1-ACYL-SN-GLYCEROL-3-PHOSPHATE ACYLTRANSFERASE"/>
    <property type="match status" value="1"/>
</dbReference>
<dbReference type="InterPro" id="IPR002123">
    <property type="entry name" value="Plipid/glycerol_acylTrfase"/>
</dbReference>
<dbReference type="GO" id="GO:0006654">
    <property type="term" value="P:phosphatidic acid biosynthetic process"/>
    <property type="evidence" value="ECO:0007669"/>
    <property type="project" value="TreeGrafter"/>
</dbReference>
<evidence type="ECO:0000256" key="2">
    <source>
        <dbReference type="ARBA" id="ARBA00023315"/>
    </source>
</evidence>
<evidence type="ECO:0000256" key="3">
    <source>
        <dbReference type="SAM" id="Phobius"/>
    </source>
</evidence>
<feature type="domain" description="Phospholipid/glycerol acyltransferase" evidence="4">
    <location>
        <begin position="111"/>
        <end position="239"/>
    </location>
</feature>
<dbReference type="PANTHER" id="PTHR10434:SF48">
    <property type="entry name" value="PUTATIVE-RELATED"/>
    <property type="match status" value="1"/>
</dbReference>
<gene>
    <name evidence="5" type="ORF">ABL78_6520</name>
</gene>
<comment type="caution">
    <text evidence="5">The sequence shown here is derived from an EMBL/GenBank/DDBJ whole genome shotgun (WGS) entry which is preliminary data.</text>
</comment>
<dbReference type="EMBL" id="LJSK01000259">
    <property type="protein sequence ID" value="KPI84438.1"/>
    <property type="molecule type" value="Genomic_DNA"/>
</dbReference>
<dbReference type="GO" id="GO:0003841">
    <property type="term" value="F:1-acylglycerol-3-phosphate O-acyltransferase activity"/>
    <property type="evidence" value="ECO:0007669"/>
    <property type="project" value="TreeGrafter"/>
</dbReference>
<dbReference type="CDD" id="cd07989">
    <property type="entry name" value="LPLAT_AGPAT-like"/>
    <property type="match status" value="1"/>
</dbReference>
<name>A0A0N1HTP4_LEPSE</name>
<evidence type="ECO:0000313" key="6">
    <source>
        <dbReference type="Proteomes" id="UP000038009"/>
    </source>
</evidence>
<protein>
    <recommendedName>
        <fullName evidence="4">Phospholipid/glycerol acyltransferase domain-containing protein</fullName>
    </recommendedName>
</protein>
<organism evidence="5 6">
    <name type="scientific">Leptomonas seymouri</name>
    <dbReference type="NCBI Taxonomy" id="5684"/>
    <lineage>
        <taxon>Eukaryota</taxon>
        <taxon>Discoba</taxon>
        <taxon>Euglenozoa</taxon>
        <taxon>Kinetoplastea</taxon>
        <taxon>Metakinetoplastina</taxon>
        <taxon>Trypanosomatida</taxon>
        <taxon>Trypanosomatidae</taxon>
        <taxon>Leishmaniinae</taxon>
        <taxon>Leptomonas</taxon>
    </lineage>
</organism>
<evidence type="ECO:0000256" key="1">
    <source>
        <dbReference type="ARBA" id="ARBA00022679"/>
    </source>
</evidence>
<keyword evidence="2" id="KW-0012">Acyltransferase</keyword>
<feature type="transmembrane region" description="Helical" evidence="3">
    <location>
        <begin position="31"/>
        <end position="52"/>
    </location>
</feature>
<evidence type="ECO:0000313" key="5">
    <source>
        <dbReference type="EMBL" id="KPI84438.1"/>
    </source>
</evidence>
<keyword evidence="3" id="KW-1133">Transmembrane helix</keyword>
<keyword evidence="1" id="KW-0808">Transferase</keyword>
<accession>A0A0N1HTP4</accession>
<dbReference type="VEuPathDB" id="TriTrypDB:Lsey_0259_0140"/>
<dbReference type="Proteomes" id="UP000038009">
    <property type="component" value="Unassembled WGS sequence"/>
</dbReference>
<dbReference type="OMA" id="MQKVYNE"/>
<dbReference type="SUPFAM" id="SSF69593">
    <property type="entry name" value="Glycerol-3-phosphate (1)-acyltransferase"/>
    <property type="match status" value="1"/>
</dbReference>